<evidence type="ECO:0000259" key="8">
    <source>
        <dbReference type="Pfam" id="PF16582"/>
    </source>
</evidence>
<dbReference type="Pfam" id="PF16582">
    <property type="entry name" value="TPP_enzyme_M_2"/>
    <property type="match status" value="1"/>
</dbReference>
<keyword evidence="5 6" id="KW-0464">Manganese</keyword>
<evidence type="ECO:0000256" key="3">
    <source>
        <dbReference type="ARBA" id="ARBA00022842"/>
    </source>
</evidence>
<comment type="pathway">
    <text evidence="6">Quinol/quinone metabolism; menaquinone biosynthesis.</text>
</comment>
<dbReference type="NCBIfam" id="TIGR00173">
    <property type="entry name" value="menD"/>
    <property type="match status" value="1"/>
</dbReference>
<organism evidence="9 10">
    <name type="scientific">Imperialibacter roseus</name>
    <dbReference type="NCBI Taxonomy" id="1324217"/>
    <lineage>
        <taxon>Bacteria</taxon>
        <taxon>Pseudomonadati</taxon>
        <taxon>Bacteroidota</taxon>
        <taxon>Cytophagia</taxon>
        <taxon>Cytophagales</taxon>
        <taxon>Flammeovirgaceae</taxon>
        <taxon>Imperialibacter</taxon>
    </lineage>
</organism>
<dbReference type="PANTHER" id="PTHR42916">
    <property type="entry name" value="2-SUCCINYL-5-ENOLPYRUVYL-6-HYDROXY-3-CYCLOHEXENE-1-CARBOXYLATE SYNTHASE"/>
    <property type="match status" value="1"/>
</dbReference>
<comment type="catalytic activity">
    <reaction evidence="6">
        <text>isochorismate + 2-oxoglutarate + H(+) = 5-enolpyruvoyl-6-hydroxy-2-succinyl-cyclohex-3-ene-1-carboxylate + CO2</text>
        <dbReference type="Rhea" id="RHEA:25593"/>
        <dbReference type="ChEBI" id="CHEBI:15378"/>
        <dbReference type="ChEBI" id="CHEBI:16526"/>
        <dbReference type="ChEBI" id="CHEBI:16810"/>
        <dbReference type="ChEBI" id="CHEBI:29780"/>
        <dbReference type="ChEBI" id="CHEBI:58818"/>
        <dbReference type="EC" id="2.2.1.9"/>
    </reaction>
</comment>
<evidence type="ECO:0000256" key="2">
    <source>
        <dbReference type="ARBA" id="ARBA00022723"/>
    </source>
</evidence>
<evidence type="ECO:0000256" key="4">
    <source>
        <dbReference type="ARBA" id="ARBA00023052"/>
    </source>
</evidence>
<keyword evidence="2 6" id="KW-0479">Metal-binding</keyword>
<sequence>MVIKAINDIASICYLKGLRNVVLSPGSRCAPLTLAFNRHGDFNIYTIPDERAAAFIALGMAERTETPTILICTSGTAVLNYAPAVTEAYYRNIPLLVLTADRPPEWLEQWDGQTINQKAIFEPHIKKSFSFPDSFEHKDALWFSHRLVNEAINCCSSLENGPVHINVPLREPFYPEKGEKLVFDKAIKLIDEPAFENSPGKDTLLRLSEELNQPAKIVIVVGQHKPDKSLIDALSIVSLKLNIPVVADIIANLHGFAGTIRHSDAFLPKASASLKPDLLITLGQSVISKNLKLFLRQHRASAHWHIAQAGHIPDPMQSLTRIVRMSPTHFFKQLLDTGVTPKSQEFMESWRSLDEKVKENFNSIFTHQPFNEFQAAYRFIKSISGEAKLHLANSMAVRYANFVGLSSQQNNISVHANRGTSGIDGSTSTAVGITLTCAVPNYLITGDVSFFYDINAFWHNYLPTNFKILLLNNHGGGIFRLIPGPSQQPELEELFETQQPRSATRMAEEFGFSYFKSTGEEDFNSQLISFMEDENRAIFEVETNKENNQLFFNHFKSHINT</sequence>
<evidence type="ECO:0000313" key="10">
    <source>
        <dbReference type="Proteomes" id="UP001302349"/>
    </source>
</evidence>
<comment type="subunit">
    <text evidence="6">Homodimer.</text>
</comment>
<comment type="cofactor">
    <cofactor evidence="6">
        <name>Mg(2+)</name>
        <dbReference type="ChEBI" id="CHEBI:18420"/>
    </cofactor>
    <cofactor evidence="6">
        <name>Mn(2+)</name>
        <dbReference type="ChEBI" id="CHEBI:29035"/>
    </cofactor>
</comment>
<dbReference type="InterPro" id="IPR029061">
    <property type="entry name" value="THDP-binding"/>
</dbReference>
<dbReference type="Gene3D" id="3.40.50.1220">
    <property type="entry name" value="TPP-binding domain"/>
    <property type="match status" value="1"/>
</dbReference>
<dbReference type="InterPro" id="IPR004433">
    <property type="entry name" value="MenaQ_synth_MenD"/>
</dbReference>
<comment type="pathway">
    <text evidence="6">Quinol/quinone metabolism; 1,4-dihydroxy-2-naphthoate biosynthesis; 1,4-dihydroxy-2-naphthoate from chorismate: step 2/7.</text>
</comment>
<name>A0ABZ0IUH1_9BACT</name>
<dbReference type="PIRSF" id="PIRSF004983">
    <property type="entry name" value="MenD"/>
    <property type="match status" value="1"/>
</dbReference>
<dbReference type="Pfam" id="PF02776">
    <property type="entry name" value="TPP_enzyme_N"/>
    <property type="match status" value="1"/>
</dbReference>
<dbReference type="RefSeq" id="WP_317491318.1">
    <property type="nucleotide sequence ID" value="NZ_CP136051.1"/>
</dbReference>
<protein>
    <recommendedName>
        <fullName evidence="6">2-succinyl-5-enolpyruvyl-6-hydroxy-3-cyclohexene-1-carboxylate synthase</fullName>
        <shortName evidence="6">SEPHCHC synthase</shortName>
        <ecNumber evidence="6">2.2.1.9</ecNumber>
    </recommendedName>
    <alternativeName>
        <fullName evidence="6">Menaquinone biosynthesis protein MenD</fullName>
    </alternativeName>
</protein>
<keyword evidence="1 6" id="KW-0808">Transferase</keyword>
<evidence type="ECO:0000313" key="9">
    <source>
        <dbReference type="EMBL" id="WOK08683.1"/>
    </source>
</evidence>
<dbReference type="InterPro" id="IPR012001">
    <property type="entry name" value="Thiamin_PyroP_enz_TPP-bd_dom"/>
</dbReference>
<feature type="domain" description="Menaquinone biosynthesis protein MenD middle" evidence="8">
    <location>
        <begin position="216"/>
        <end position="389"/>
    </location>
</feature>
<dbReference type="EMBL" id="CP136051">
    <property type="protein sequence ID" value="WOK08683.1"/>
    <property type="molecule type" value="Genomic_DNA"/>
</dbReference>
<evidence type="ECO:0000256" key="1">
    <source>
        <dbReference type="ARBA" id="ARBA00022679"/>
    </source>
</evidence>
<dbReference type="CDD" id="cd07037">
    <property type="entry name" value="TPP_PYR_MenD"/>
    <property type="match status" value="1"/>
</dbReference>
<proteinExistence type="inferred from homology"/>
<feature type="domain" description="Thiamine pyrophosphate enzyme N-terminal TPP-binding" evidence="7">
    <location>
        <begin position="9"/>
        <end position="119"/>
    </location>
</feature>
<dbReference type="EC" id="2.2.1.9" evidence="6"/>
<evidence type="ECO:0000256" key="6">
    <source>
        <dbReference type="HAMAP-Rule" id="MF_01659"/>
    </source>
</evidence>
<keyword evidence="4 6" id="KW-0786">Thiamine pyrophosphate</keyword>
<dbReference type="Gene3D" id="3.40.50.970">
    <property type="match status" value="2"/>
</dbReference>
<dbReference type="Proteomes" id="UP001302349">
    <property type="component" value="Chromosome"/>
</dbReference>
<dbReference type="InterPro" id="IPR032264">
    <property type="entry name" value="MenD_middle"/>
</dbReference>
<gene>
    <name evidence="6 9" type="primary">menD</name>
    <name evidence="9" type="ORF">RT717_08540</name>
</gene>
<comment type="cofactor">
    <cofactor evidence="6">
        <name>thiamine diphosphate</name>
        <dbReference type="ChEBI" id="CHEBI:58937"/>
    </cofactor>
    <text evidence="6">Binds 1 thiamine pyrophosphate per subunit.</text>
</comment>
<keyword evidence="10" id="KW-1185">Reference proteome</keyword>
<reference evidence="9 10" key="1">
    <citation type="journal article" date="2023" name="Microbiol. Resour. Announc.">
        <title>Complete Genome Sequence of Imperialibacter roseus strain P4T.</title>
        <authorList>
            <person name="Tizabi D.R."/>
            <person name="Bachvaroff T."/>
            <person name="Hill R.T."/>
        </authorList>
    </citation>
    <scope>NUCLEOTIDE SEQUENCE [LARGE SCALE GENOMIC DNA]</scope>
    <source>
        <strain evidence="9 10">P4T</strain>
    </source>
</reference>
<comment type="similarity">
    <text evidence="6">Belongs to the TPP enzyme family. MenD subfamily.</text>
</comment>
<dbReference type="GO" id="GO:0070204">
    <property type="term" value="F:2-succinyl-5-enolpyruvyl-6-hydroxy-3-cyclohexene-1-carboxylic-acid synthase activity"/>
    <property type="evidence" value="ECO:0007669"/>
    <property type="project" value="UniProtKB-EC"/>
</dbReference>
<accession>A0ABZ0IUH1</accession>
<comment type="function">
    <text evidence="6">Catalyzes the thiamine diphosphate-dependent decarboxylation of 2-oxoglutarate and the subsequent addition of the resulting succinic semialdehyde-thiamine pyrophosphate anion to isochorismate to yield 2-succinyl-5-enolpyruvyl-6-hydroxy-3-cyclohexene-1-carboxylate (SEPHCHC).</text>
</comment>
<dbReference type="CDD" id="cd02009">
    <property type="entry name" value="TPP_SHCHC_synthase"/>
    <property type="match status" value="1"/>
</dbReference>
<evidence type="ECO:0000259" key="7">
    <source>
        <dbReference type="Pfam" id="PF02776"/>
    </source>
</evidence>
<keyword evidence="3 6" id="KW-0460">Magnesium</keyword>
<keyword evidence="6" id="KW-0474">Menaquinone biosynthesis</keyword>
<dbReference type="PANTHER" id="PTHR42916:SF1">
    <property type="entry name" value="PROTEIN PHYLLO, CHLOROPLASTIC"/>
    <property type="match status" value="1"/>
</dbReference>
<dbReference type="HAMAP" id="MF_01659">
    <property type="entry name" value="MenD"/>
    <property type="match status" value="1"/>
</dbReference>
<evidence type="ECO:0000256" key="5">
    <source>
        <dbReference type="ARBA" id="ARBA00023211"/>
    </source>
</evidence>
<dbReference type="SUPFAM" id="SSF52518">
    <property type="entry name" value="Thiamin diphosphate-binding fold (THDP-binding)"/>
    <property type="match status" value="2"/>
</dbReference>